<comment type="caution">
    <text evidence="7">The sequence shown here is derived from an EMBL/GenBank/DDBJ whole genome shotgun (WGS) entry which is preliminary data.</text>
</comment>
<reference evidence="7 8" key="1">
    <citation type="submission" date="2021-07" db="EMBL/GenBank/DDBJ databases">
        <authorList>
            <person name="So Y."/>
        </authorList>
    </citation>
    <scope>NUCLEOTIDE SEQUENCE [LARGE SCALE GENOMIC DNA]</scope>
    <source>
        <strain evidence="7 8">HJA6</strain>
    </source>
</reference>
<gene>
    <name evidence="7" type="ORF">KPL78_03555</name>
</gene>
<feature type="domain" description="Solute-binding protein family 5" evidence="6">
    <location>
        <begin position="75"/>
        <end position="444"/>
    </location>
</feature>
<sequence length="530" mass="57759">MAMHLATRRTLLLTAATLPIAAPQVRAAEAGAALALAVGAIPTSLDPQYHTLTPNSALAQHFFDGLVHRDAQARLVPGLAESWRLVDESTWEFKLRTGVTFHNGAPFTARDVVYTLERVPKVVNSPGSFAVFTRAIKASEIVDDHTIRFRTDGVYPLLPADLSQIVILWSGLGDDTSQTGDFNSGRAVIGTGPFRLRSYRHGERAEMERNPDYWGPKPAWSTVDYRFIGNDGSRVAALRAGDIAFIDAVPTTDLARLRSERQFTLSETVSLRSVYLRPDFRENSPYVAGPNGEPLPVNPLRDLRVRQALSIAINRPAIAERIMAGAAIPTGQFMPPGTFGNVPDLAAPAYDPDQARRLLAEAGYPQGFTITLHGPNDRYVNDGPIAQSVGQMWARIGIKARIDTMPYAAFAQRNARMDTSIPLGGWANSSGEPSAGLRGLLGTRDVARGWGTVNRSGYSNPEFDAAVARALGTADDAEREKLFQQATRIAAQDVAWIPLHIQKNIWAMRQGLAHTPRADEMTLAQDVRPA</sequence>
<dbReference type="Pfam" id="PF00496">
    <property type="entry name" value="SBP_bac_5"/>
    <property type="match status" value="1"/>
</dbReference>
<evidence type="ECO:0000256" key="5">
    <source>
        <dbReference type="SAM" id="SignalP"/>
    </source>
</evidence>
<dbReference type="InterPro" id="IPR030678">
    <property type="entry name" value="Peptide/Ni-bd"/>
</dbReference>
<dbReference type="RefSeq" id="WP_219761500.1">
    <property type="nucleotide sequence ID" value="NZ_JAHYBZ010000001.1"/>
</dbReference>
<evidence type="ECO:0000256" key="3">
    <source>
        <dbReference type="ARBA" id="ARBA00022448"/>
    </source>
</evidence>
<evidence type="ECO:0000313" key="7">
    <source>
        <dbReference type="EMBL" id="MBW6396906.1"/>
    </source>
</evidence>
<keyword evidence="4 5" id="KW-0732">Signal</keyword>
<evidence type="ECO:0000256" key="1">
    <source>
        <dbReference type="ARBA" id="ARBA00004418"/>
    </source>
</evidence>
<comment type="similarity">
    <text evidence="2">Belongs to the bacterial solute-binding protein 5 family.</text>
</comment>
<proteinExistence type="inferred from homology"/>
<protein>
    <submittedName>
        <fullName evidence="7">ABC transporter substrate-binding protein</fullName>
    </submittedName>
</protein>
<dbReference type="EMBL" id="JAHYBZ010000001">
    <property type="protein sequence ID" value="MBW6396906.1"/>
    <property type="molecule type" value="Genomic_DNA"/>
</dbReference>
<comment type="subcellular location">
    <subcellularLocation>
        <location evidence="1">Periplasm</location>
    </subcellularLocation>
</comment>
<dbReference type="SUPFAM" id="SSF53850">
    <property type="entry name" value="Periplasmic binding protein-like II"/>
    <property type="match status" value="1"/>
</dbReference>
<feature type="chain" id="PRO_5045290707" evidence="5">
    <location>
        <begin position="28"/>
        <end position="530"/>
    </location>
</feature>
<dbReference type="PANTHER" id="PTHR30290:SF9">
    <property type="entry name" value="OLIGOPEPTIDE-BINDING PROTEIN APPA"/>
    <property type="match status" value="1"/>
</dbReference>
<dbReference type="Proteomes" id="UP001196565">
    <property type="component" value="Unassembled WGS sequence"/>
</dbReference>
<dbReference type="Gene3D" id="3.10.105.10">
    <property type="entry name" value="Dipeptide-binding Protein, Domain 3"/>
    <property type="match status" value="1"/>
</dbReference>
<accession>A0ABS7A3Q1</accession>
<evidence type="ECO:0000256" key="4">
    <source>
        <dbReference type="ARBA" id="ARBA00022729"/>
    </source>
</evidence>
<feature type="signal peptide" evidence="5">
    <location>
        <begin position="1"/>
        <end position="27"/>
    </location>
</feature>
<name>A0ABS7A3Q1_9PROT</name>
<keyword evidence="8" id="KW-1185">Reference proteome</keyword>
<dbReference type="PANTHER" id="PTHR30290">
    <property type="entry name" value="PERIPLASMIC BINDING COMPONENT OF ABC TRANSPORTER"/>
    <property type="match status" value="1"/>
</dbReference>
<evidence type="ECO:0000313" key="8">
    <source>
        <dbReference type="Proteomes" id="UP001196565"/>
    </source>
</evidence>
<dbReference type="PIRSF" id="PIRSF002741">
    <property type="entry name" value="MppA"/>
    <property type="match status" value="1"/>
</dbReference>
<dbReference type="Gene3D" id="3.40.190.10">
    <property type="entry name" value="Periplasmic binding protein-like II"/>
    <property type="match status" value="1"/>
</dbReference>
<dbReference type="CDD" id="cd08498">
    <property type="entry name" value="PBP2_NikA_DppA_OppA_like_2"/>
    <property type="match status" value="1"/>
</dbReference>
<dbReference type="InterPro" id="IPR039424">
    <property type="entry name" value="SBP_5"/>
</dbReference>
<dbReference type="InterPro" id="IPR000914">
    <property type="entry name" value="SBP_5_dom"/>
</dbReference>
<organism evidence="7 8">
    <name type="scientific">Roseomonas alba</name>
    <dbReference type="NCBI Taxonomy" id="2846776"/>
    <lineage>
        <taxon>Bacteria</taxon>
        <taxon>Pseudomonadati</taxon>
        <taxon>Pseudomonadota</taxon>
        <taxon>Alphaproteobacteria</taxon>
        <taxon>Acetobacterales</taxon>
        <taxon>Roseomonadaceae</taxon>
        <taxon>Roseomonas</taxon>
    </lineage>
</organism>
<keyword evidence="3" id="KW-0813">Transport</keyword>
<evidence type="ECO:0000256" key="2">
    <source>
        <dbReference type="ARBA" id="ARBA00005695"/>
    </source>
</evidence>
<dbReference type="Gene3D" id="3.90.76.10">
    <property type="entry name" value="Dipeptide-binding Protein, Domain 1"/>
    <property type="match status" value="1"/>
</dbReference>
<evidence type="ECO:0000259" key="6">
    <source>
        <dbReference type="Pfam" id="PF00496"/>
    </source>
</evidence>